<dbReference type="GO" id="GO:0005524">
    <property type="term" value="F:ATP binding"/>
    <property type="evidence" value="ECO:0007669"/>
    <property type="project" value="UniProtKB-KW"/>
</dbReference>
<keyword evidence="7" id="KW-0472">Membrane</keyword>
<keyword evidence="10" id="KW-1185">Reference proteome</keyword>
<proteinExistence type="inferred from homology"/>
<reference evidence="9 10" key="1">
    <citation type="submission" date="2020-07" db="EMBL/GenBank/DDBJ databases">
        <title>Sequencing the genomes of 1000 actinobacteria strains.</title>
        <authorList>
            <person name="Klenk H.-P."/>
        </authorList>
    </citation>
    <scope>NUCLEOTIDE SEQUENCE [LARGE SCALE GENOMIC DNA]</scope>
    <source>
        <strain evidence="9 10">DSM 44442</strain>
    </source>
</reference>
<dbReference type="InterPro" id="IPR017871">
    <property type="entry name" value="ABC_transporter-like_CS"/>
</dbReference>
<dbReference type="Gene3D" id="3.40.50.300">
    <property type="entry name" value="P-loop containing nucleotide triphosphate hydrolases"/>
    <property type="match status" value="1"/>
</dbReference>
<accession>A0A7Z0ETJ4</accession>
<keyword evidence="5" id="KW-0547">Nucleotide-binding</keyword>
<dbReference type="PANTHER" id="PTHR43297">
    <property type="entry name" value="OLIGOPEPTIDE TRANSPORT ATP-BINDING PROTEIN APPD"/>
    <property type="match status" value="1"/>
</dbReference>
<evidence type="ECO:0000256" key="4">
    <source>
        <dbReference type="ARBA" id="ARBA00022475"/>
    </source>
</evidence>
<feature type="domain" description="ABC transporter" evidence="8">
    <location>
        <begin position="6"/>
        <end position="256"/>
    </location>
</feature>
<dbReference type="GO" id="GO:0015833">
    <property type="term" value="P:peptide transport"/>
    <property type="evidence" value="ECO:0007669"/>
    <property type="project" value="InterPro"/>
</dbReference>
<name>A0A7Z0ETJ4_9ACTN</name>
<dbReference type="GO" id="GO:0005886">
    <property type="term" value="C:plasma membrane"/>
    <property type="evidence" value="ECO:0007669"/>
    <property type="project" value="UniProtKB-SubCell"/>
</dbReference>
<comment type="subcellular location">
    <subcellularLocation>
        <location evidence="1">Cell membrane</location>
        <topology evidence="1">Peripheral membrane protein</topology>
    </subcellularLocation>
</comment>
<dbReference type="InterPro" id="IPR050388">
    <property type="entry name" value="ABC_Ni/Peptide_Import"/>
</dbReference>
<dbReference type="EMBL" id="JACCFS010000001">
    <property type="protein sequence ID" value="NYJ38002.1"/>
    <property type="molecule type" value="Genomic_DNA"/>
</dbReference>
<dbReference type="NCBIfam" id="TIGR01727">
    <property type="entry name" value="oligo_HPY"/>
    <property type="match status" value="1"/>
</dbReference>
<dbReference type="FunFam" id="3.40.50.300:FF:000016">
    <property type="entry name" value="Oligopeptide ABC transporter ATP-binding component"/>
    <property type="match status" value="1"/>
</dbReference>
<evidence type="ECO:0000256" key="7">
    <source>
        <dbReference type="ARBA" id="ARBA00023136"/>
    </source>
</evidence>
<dbReference type="Pfam" id="PF00005">
    <property type="entry name" value="ABC_tran"/>
    <property type="match status" value="1"/>
</dbReference>
<evidence type="ECO:0000256" key="2">
    <source>
        <dbReference type="ARBA" id="ARBA00005417"/>
    </source>
</evidence>
<dbReference type="Pfam" id="PF08352">
    <property type="entry name" value="oligo_HPY"/>
    <property type="match status" value="1"/>
</dbReference>
<dbReference type="PROSITE" id="PS00211">
    <property type="entry name" value="ABC_TRANSPORTER_1"/>
    <property type="match status" value="1"/>
</dbReference>
<dbReference type="InterPro" id="IPR027417">
    <property type="entry name" value="P-loop_NTPase"/>
</dbReference>
<evidence type="ECO:0000256" key="1">
    <source>
        <dbReference type="ARBA" id="ARBA00004202"/>
    </source>
</evidence>
<comment type="caution">
    <text evidence="9">The sequence shown here is derived from an EMBL/GenBank/DDBJ whole genome shotgun (WGS) entry which is preliminary data.</text>
</comment>
<dbReference type="InterPro" id="IPR013563">
    <property type="entry name" value="Oligopep_ABC_C"/>
</dbReference>
<evidence type="ECO:0000256" key="5">
    <source>
        <dbReference type="ARBA" id="ARBA00022741"/>
    </source>
</evidence>
<dbReference type="InterPro" id="IPR003439">
    <property type="entry name" value="ABC_transporter-like_ATP-bd"/>
</dbReference>
<dbReference type="GO" id="GO:0016887">
    <property type="term" value="F:ATP hydrolysis activity"/>
    <property type="evidence" value="ECO:0007669"/>
    <property type="project" value="InterPro"/>
</dbReference>
<keyword evidence="3" id="KW-0813">Transport</keyword>
<evidence type="ECO:0000313" key="10">
    <source>
        <dbReference type="Proteomes" id="UP000572051"/>
    </source>
</evidence>
<evidence type="ECO:0000259" key="8">
    <source>
        <dbReference type="PROSITE" id="PS50893"/>
    </source>
</evidence>
<keyword evidence="6 9" id="KW-0067">ATP-binding</keyword>
<dbReference type="PANTHER" id="PTHR43297:SF2">
    <property type="entry name" value="DIPEPTIDE TRANSPORT ATP-BINDING PROTEIN DPPD"/>
    <property type="match status" value="1"/>
</dbReference>
<sequence>MNEPLLSVRDLRVTLPGERGGALPVVRGLSFDVRPGEALALIGESGAGKSMAARAVLGTAPYGATVTGSVRLGERELLGARPRELRAVRGSRVALIPQDALSVLSPVHTVGAQLVRALRAHGRLSPSQARERAVAALDRVGIPDAARRARAYPHEFSGGMRQRAVIAMATVNDPEVVFADEPTTALDPRTSGIVLDLLADLRRRTGAALVLITHDLAVVHGRADRVVVAYAGRHVESGPAGRVLTAPRAPYTAGLVAAVPAEEARDRRLPAIGGSPPSPAALPQGCAFAPRCPLADAHCRAAAPEPVATGASGHLVSCHRWQDVPIPPHTLFSRAAT</sequence>
<organism evidence="9 10">
    <name type="scientific">Nocardiopsis aegyptia</name>
    <dbReference type="NCBI Taxonomy" id="220378"/>
    <lineage>
        <taxon>Bacteria</taxon>
        <taxon>Bacillati</taxon>
        <taxon>Actinomycetota</taxon>
        <taxon>Actinomycetes</taxon>
        <taxon>Streptosporangiales</taxon>
        <taxon>Nocardiopsidaceae</taxon>
        <taxon>Nocardiopsis</taxon>
    </lineage>
</organism>
<dbReference type="InterPro" id="IPR003593">
    <property type="entry name" value="AAA+_ATPase"/>
</dbReference>
<dbReference type="PROSITE" id="PS50893">
    <property type="entry name" value="ABC_TRANSPORTER_2"/>
    <property type="match status" value="1"/>
</dbReference>
<dbReference type="SMART" id="SM00382">
    <property type="entry name" value="AAA"/>
    <property type="match status" value="1"/>
</dbReference>
<comment type="similarity">
    <text evidence="2">Belongs to the ABC transporter superfamily.</text>
</comment>
<evidence type="ECO:0000256" key="3">
    <source>
        <dbReference type="ARBA" id="ARBA00022448"/>
    </source>
</evidence>
<protein>
    <submittedName>
        <fullName evidence="9">Oligopeptide/dipeptide ABC transporter ATP-binding protein</fullName>
    </submittedName>
</protein>
<dbReference type="AlphaFoldDB" id="A0A7Z0ETJ4"/>
<dbReference type="RefSeq" id="WP_218899169.1">
    <property type="nucleotide sequence ID" value="NZ_JACCFS010000001.1"/>
</dbReference>
<dbReference type="CDD" id="cd03257">
    <property type="entry name" value="ABC_NikE_OppD_transporters"/>
    <property type="match status" value="1"/>
</dbReference>
<gene>
    <name evidence="9" type="ORF">HNR10_005883</name>
</gene>
<evidence type="ECO:0000256" key="6">
    <source>
        <dbReference type="ARBA" id="ARBA00022840"/>
    </source>
</evidence>
<evidence type="ECO:0000313" key="9">
    <source>
        <dbReference type="EMBL" id="NYJ38002.1"/>
    </source>
</evidence>
<dbReference type="Proteomes" id="UP000572051">
    <property type="component" value="Unassembled WGS sequence"/>
</dbReference>
<keyword evidence="4" id="KW-1003">Cell membrane</keyword>
<dbReference type="SUPFAM" id="SSF52540">
    <property type="entry name" value="P-loop containing nucleoside triphosphate hydrolases"/>
    <property type="match status" value="1"/>
</dbReference>